<gene>
    <name evidence="3" type="ORF">OP10G_2406</name>
</gene>
<feature type="region of interest" description="Disordered" evidence="1">
    <location>
        <begin position="1224"/>
        <end position="1248"/>
    </location>
</feature>
<dbReference type="InterPro" id="IPR015943">
    <property type="entry name" value="WD40/YVTN_repeat-like_dom_sf"/>
</dbReference>
<accession>A0A068NVY6</accession>
<feature type="signal peptide" evidence="2">
    <location>
        <begin position="1"/>
        <end position="21"/>
    </location>
</feature>
<dbReference type="RefSeq" id="WP_025225666.1">
    <property type="nucleotide sequence ID" value="NZ_CP007139.1"/>
</dbReference>
<dbReference type="KEGG" id="fgi:OP10G_2406"/>
<dbReference type="STRING" id="661478.OP10G_2406"/>
<evidence type="ECO:0000256" key="2">
    <source>
        <dbReference type="SAM" id="SignalP"/>
    </source>
</evidence>
<feature type="region of interest" description="Disordered" evidence="1">
    <location>
        <begin position="592"/>
        <end position="616"/>
    </location>
</feature>
<name>A0A068NVY6_FIMGI</name>
<dbReference type="HOGENOM" id="CLU_229059_0_0_0"/>
<dbReference type="Gene3D" id="2.130.10.10">
    <property type="entry name" value="YVTN repeat-like/Quinoprotein amine dehydrogenase"/>
    <property type="match status" value="1"/>
</dbReference>
<dbReference type="EMBL" id="CP007139">
    <property type="protein sequence ID" value="AIE85774.1"/>
    <property type="molecule type" value="Genomic_DNA"/>
</dbReference>
<evidence type="ECO:0000313" key="4">
    <source>
        <dbReference type="Proteomes" id="UP000027982"/>
    </source>
</evidence>
<feature type="region of interest" description="Disordered" evidence="1">
    <location>
        <begin position="34"/>
        <end position="61"/>
    </location>
</feature>
<protein>
    <submittedName>
        <fullName evidence="3">Uncharacterized protein</fullName>
    </submittedName>
</protein>
<organism evidence="3 4">
    <name type="scientific">Fimbriimonas ginsengisoli Gsoil 348</name>
    <dbReference type="NCBI Taxonomy" id="661478"/>
    <lineage>
        <taxon>Bacteria</taxon>
        <taxon>Bacillati</taxon>
        <taxon>Armatimonadota</taxon>
        <taxon>Fimbriimonadia</taxon>
        <taxon>Fimbriimonadales</taxon>
        <taxon>Fimbriimonadaceae</taxon>
        <taxon>Fimbriimonas</taxon>
    </lineage>
</organism>
<keyword evidence="4" id="KW-1185">Reference proteome</keyword>
<proteinExistence type="predicted"/>
<feature type="chain" id="PRO_5001651949" evidence="2">
    <location>
        <begin position="22"/>
        <end position="2429"/>
    </location>
</feature>
<dbReference type="SMART" id="SM00564">
    <property type="entry name" value="PQQ"/>
    <property type="match status" value="5"/>
</dbReference>
<feature type="compositionally biased region" description="Polar residues" evidence="1">
    <location>
        <begin position="1237"/>
        <end position="1248"/>
    </location>
</feature>
<keyword evidence="2" id="KW-0732">Signal</keyword>
<dbReference type="InterPro" id="IPR011047">
    <property type="entry name" value="Quinoprotein_ADH-like_sf"/>
</dbReference>
<dbReference type="InterPro" id="IPR018391">
    <property type="entry name" value="PQQ_b-propeller_rpt"/>
</dbReference>
<evidence type="ECO:0000256" key="1">
    <source>
        <dbReference type="SAM" id="MobiDB-lite"/>
    </source>
</evidence>
<dbReference type="Proteomes" id="UP000027982">
    <property type="component" value="Chromosome"/>
</dbReference>
<dbReference type="OrthoDB" id="9770111at2"/>
<evidence type="ECO:0000313" key="3">
    <source>
        <dbReference type="EMBL" id="AIE85774.1"/>
    </source>
</evidence>
<sequence>MGFRKSIWLGVAMMATTLAGAQAVYDFSTLGGQNARSGRNGDPHGTSPGRTPGPRWSKPDGLNLKTFKVVIDQSDTQTAQTPAPVDGGDGFPWDLNPYGYVTSTQQATDPWSSPANANAWASPVYDKYIRSQANAGTGAPVNHNYRTPPYLFAKCTPSRADSDYISSTGNLSTFTWRFTGTGNTPKNYAIRVQIPVGPTIVGGIRTLPQRYYAYEVHYGVAGQGVFRDIVDTYTKDSGGWVRLGAGGAPTDMVIPFDGVNPITVTLYNTVPRNPLTGNFTMPTSSNTGELGLDKYVVYADAVRFDENPGYYDASPVAQRLVDADPLSTTVTAALNSLSVGKIGGLATTLVKGEVTNYNYASGAQRWRWSALEEGDFSKIIDNETNMSGFVDDSTARAIDGQAGTAPVSTTDANNDGTTEPTAFVTYDSGKNGGAILPDDLYDIYVYLPGDDATHQYGRSIRYDIVSYSGTFSYRLDQSLARGWVKLGDRRFENINDVANGGVQLKVTVTNQSNLAADQTRIVYADAIRFVGQANYAIRSTPIHATALIRDNDALGTLVSRKVVVVADENGVLHCLDATGNPDNTTTEYWRYPSTRDSNGLDPNLGAPGAPGPDYNGPDSTPAAERFATIAPMNGFNLSSGLVQRIGGQDYLFIANQNGRVYKIDMAGRGDFNKGGRTIGTTFRVWTFPATYPSAIQFPTGFRSIEGSVAYGEPNNVPTIYVPTMEGRLYALAAIGNAADKSTTVSWTFPALNAPTTGAMATTPAVRFGKVYVGTLRKSTTTGDLPGRYYALDWVNGTQQWVFPNDVAGTQGNTTRRTDDFLASPALADGTELDPAAPVGTPGSLFTINQNRIVYSLNAETGAINWQTDELLSGGEAPLTFTWKSVLDSTGVFQAVPVVLVPTQSGLFAALFARAADLEVDGTRTAWGRLTQGDYSRTQMAVEGLAQTDPATNPAAWMYGADTGGFLYAWNDAAGYTGTGDAPGADYIVANDPRGAVYRKTKVKLITRSTYQALRLPTGGAGHYNYPTAIGKPGPGTSPSGNFVFEWGQTAYFLVYDFPFITKDTNGDDIDPPVVNISFSTDGKTLRGVAIQSRQFSNPATAPTFNQAAPTSVTLPAPDGDLPMDGYAILAFPLQSSGANSLPPGDGDVSVSISTAALNTNNIQQTIGLDPKSSRKTFQIANPLAIFVGPATVNGSSLTATNPSVPTGANPYGIGLKTDPWNVENLGNGSFDAGGGHQSQLTSSAPLSNHGGTTKSVVYLVDRSMMSLLRADGLTQGLDGVRVYRRDLAWQGSSQAVIKPFSNLYPNFEDLPVNFPNNSLDYPDIRRENISFVKDPNGSAENPLYQSGVTLLPPLDKTTLNQASKGAMDEDTLPQNRIFRAVPLEITVDVPRYQPPNNYFSLSSLNPAALQSNSLGNTAAGKAFQQGYIGRFDVFVDSNGNGRVDTTTREAYRSFNFATGIDMDERLSVTTPTVDLGDLAASTGYEPNIRPGVGFTGTNTPLNIFQPWFGKYTPIFKPFGVANEGNVNLLDVRLAKVASQNGSPVQTLGIYSTENDYRGYLDAAFDVWSDVDPAFGVGPDAQHRVILQKPRVQDRVPTRLQSNPVRRENPNLGVTGLVKVAGEPNPFEDVLNPTLVGTVGNRSLAFQHAQNKAKAGIFAPVVGASVPIGFPVGKYAERIRVFENSNHNFGFGSPLWDTATDAAGRGTEPYTDQGFLLSFNVTETRLTNGPTTPTTPTMLDDSIAGGSAGQFRNANIQPAGARDVYGSLLMAFASNRPSWDATVANVDNGAYKLFFATLDNRGNFTGSGFTAPPAISPLRDLNAWQGSTSSQWFRQAVQGYPSTSVATLFGFPAASLLPGTLKYGNPAFPALGAQDPYSLGNNFTGLYMAFTGQAQHTNPDGSVQNDSRLFMSVVTPGSAGTITVTPTPAVLADDPQSVKGRPTLVQSGGSGSSTAMVFYPVTSAGQSSILYTRFNGSTFSAPSALPFGSGFSAVSAPSAVGRLYASGRTDQAPVVELTFQGKLRGRPYPEIFLARLRTSGPNGVPSANPDRILEDMTGAVDQANVFMPQAEIGNELLTKEGEAGLYRSRGVQWQPGSPIQLTQILAGTATELLLTNTAVYDQRTGIVSFDTRLGGKVFMDPAVGTVRFSSSVPSRNAQMFLTYTPRFLRISEGGAAGYNDPTGLFDGRLITDPTFWRTASNAQADFSTTGVDGRQLSNDRMIFTYNRATVGTGQAARPFIQTMRFGVNLPYRIPTLDNGTAGLVIGNSTVNPIVSITWTDGGASDAFQLDPVRASATGNFTSSGNGQTFNQASPGQGAIYFPSTDEGRSVTIKHYGMDEAGRIVRDAGNAPVVFTTIAKVALIPERTEAPLPIQTAVNESNLLSFLDPFTYAAERRPPMVWLLWTSTRNGSPDLYFETISPRWSSIPIGR</sequence>
<dbReference type="SUPFAM" id="SSF50998">
    <property type="entry name" value="Quinoprotein alcohol dehydrogenase-like"/>
    <property type="match status" value="1"/>
</dbReference>
<reference evidence="3 4" key="1">
    <citation type="journal article" date="2014" name="PLoS ONE">
        <title>The first complete genome sequence of the class fimbriimonadia in the phylum armatimonadetes.</title>
        <authorList>
            <person name="Hu Z.Y."/>
            <person name="Wang Y.Z."/>
            <person name="Im W.T."/>
            <person name="Wang S.Y."/>
            <person name="Zhao G.P."/>
            <person name="Zheng H.J."/>
            <person name="Quan Z.X."/>
        </authorList>
    </citation>
    <scope>NUCLEOTIDE SEQUENCE [LARGE SCALE GENOMIC DNA]</scope>
    <source>
        <strain evidence="3">Gsoil 348</strain>
    </source>
</reference>